<name>A0A1E1VY32_PECGO</name>
<dbReference type="AlphaFoldDB" id="A0A1E1VY32"/>
<reference evidence="1" key="1">
    <citation type="submission" date="2015-09" db="EMBL/GenBank/DDBJ databases">
        <title>De novo assembly of Pectinophora gossypiella (Pink Bollworm) gut transcriptome.</title>
        <authorList>
            <person name="Tassone E.E."/>
        </authorList>
    </citation>
    <scope>NUCLEOTIDE SEQUENCE</scope>
</reference>
<gene>
    <name evidence="1" type="ORF">g.8770</name>
</gene>
<evidence type="ECO:0000313" key="1">
    <source>
        <dbReference type="EMBL" id="JAT79635.1"/>
    </source>
</evidence>
<dbReference type="OrthoDB" id="74360at2759"/>
<dbReference type="EMBL" id="GDQN01011419">
    <property type="protein sequence ID" value="JAT79635.1"/>
    <property type="molecule type" value="Transcribed_RNA"/>
</dbReference>
<sequence>MKESVPDDIMLCFVQGFDGERSYKPRELSEGAEVSGSRLSKKRQQRRLTVHIENEIIGDQVEVRRKAATADVVTSGDPLEIRSKKSQSQLLVTGKSLRLSSGDRLLHRLPEVKRSFSDRFSVLTDASGKRPAKGLLTIRKTWSTGNFAAGAGAGG</sequence>
<accession>A0A1E1VY32</accession>
<proteinExistence type="predicted"/>
<feature type="non-terminal residue" evidence="1">
    <location>
        <position position="155"/>
    </location>
</feature>
<protein>
    <submittedName>
        <fullName evidence="1">Uncharacterized protein</fullName>
    </submittedName>
</protein>
<organism evidence="1">
    <name type="scientific">Pectinophora gossypiella</name>
    <name type="common">Cotton pink bollworm</name>
    <name type="synonym">Depressaria gossypiella</name>
    <dbReference type="NCBI Taxonomy" id="13191"/>
    <lineage>
        <taxon>Eukaryota</taxon>
        <taxon>Metazoa</taxon>
        <taxon>Ecdysozoa</taxon>
        <taxon>Arthropoda</taxon>
        <taxon>Hexapoda</taxon>
        <taxon>Insecta</taxon>
        <taxon>Pterygota</taxon>
        <taxon>Neoptera</taxon>
        <taxon>Endopterygota</taxon>
        <taxon>Lepidoptera</taxon>
        <taxon>Glossata</taxon>
        <taxon>Ditrysia</taxon>
        <taxon>Gelechioidea</taxon>
        <taxon>Gelechiidae</taxon>
        <taxon>Apatetrinae</taxon>
        <taxon>Pectinophora</taxon>
    </lineage>
</organism>